<dbReference type="EMBL" id="JAUKUD010000003">
    <property type="protein sequence ID" value="KAK0750235.1"/>
    <property type="molecule type" value="Genomic_DNA"/>
</dbReference>
<keyword evidence="2" id="KW-1185">Reference proteome</keyword>
<comment type="caution">
    <text evidence="1">The sequence shown here is derived from an EMBL/GenBank/DDBJ whole genome shotgun (WGS) entry which is preliminary data.</text>
</comment>
<dbReference type="PANTHER" id="PTHR10622:SF10">
    <property type="entry name" value="HET DOMAIN-CONTAINING PROTEIN"/>
    <property type="match status" value="1"/>
</dbReference>
<organism evidence="1 2">
    <name type="scientific">Schizothecium vesticola</name>
    <dbReference type="NCBI Taxonomy" id="314040"/>
    <lineage>
        <taxon>Eukaryota</taxon>
        <taxon>Fungi</taxon>
        <taxon>Dikarya</taxon>
        <taxon>Ascomycota</taxon>
        <taxon>Pezizomycotina</taxon>
        <taxon>Sordariomycetes</taxon>
        <taxon>Sordariomycetidae</taxon>
        <taxon>Sordariales</taxon>
        <taxon>Schizotheciaceae</taxon>
        <taxon>Schizothecium</taxon>
    </lineage>
</organism>
<dbReference type="AlphaFoldDB" id="A0AA40F2X6"/>
<dbReference type="Proteomes" id="UP001172155">
    <property type="component" value="Unassembled WGS sequence"/>
</dbReference>
<gene>
    <name evidence="1" type="ORF">B0T18DRAFT_445897</name>
</gene>
<evidence type="ECO:0000313" key="1">
    <source>
        <dbReference type="EMBL" id="KAK0750235.1"/>
    </source>
</evidence>
<reference evidence="1" key="1">
    <citation type="submission" date="2023-06" db="EMBL/GenBank/DDBJ databases">
        <title>Genome-scale phylogeny and comparative genomics of the fungal order Sordariales.</title>
        <authorList>
            <consortium name="Lawrence Berkeley National Laboratory"/>
            <person name="Hensen N."/>
            <person name="Bonometti L."/>
            <person name="Westerberg I."/>
            <person name="Brannstrom I.O."/>
            <person name="Guillou S."/>
            <person name="Cros-Aarteil S."/>
            <person name="Calhoun S."/>
            <person name="Haridas S."/>
            <person name="Kuo A."/>
            <person name="Mondo S."/>
            <person name="Pangilinan J."/>
            <person name="Riley R."/>
            <person name="LaButti K."/>
            <person name="Andreopoulos B."/>
            <person name="Lipzen A."/>
            <person name="Chen C."/>
            <person name="Yanf M."/>
            <person name="Daum C."/>
            <person name="Ng V."/>
            <person name="Clum A."/>
            <person name="Steindorff A."/>
            <person name="Ohm R."/>
            <person name="Martin F."/>
            <person name="Silar P."/>
            <person name="Natvig D."/>
            <person name="Lalanne C."/>
            <person name="Gautier V."/>
            <person name="Ament-velasquez S.L."/>
            <person name="Kruys A."/>
            <person name="Hutchinson M.I."/>
            <person name="Powell A.J."/>
            <person name="Barry K."/>
            <person name="Miller A.N."/>
            <person name="Grigoriev I.V."/>
            <person name="Debuchy R."/>
            <person name="Gladieux P."/>
            <person name="Thoren M.H."/>
            <person name="Johannesson H."/>
        </authorList>
    </citation>
    <scope>NUCLEOTIDE SEQUENCE</scope>
    <source>
        <strain evidence="1">SMH3187-1</strain>
    </source>
</reference>
<accession>A0AA40F2X6</accession>
<sequence length="94" mass="10680">MKTGAMRQDQRKALAMASLELVDVRDDDIPPYAILSHTWGDDEVTLQEMRRMESKMPQAFNKQKQTIAEKKGYAKIKNAAAMCHGADQELGKWI</sequence>
<evidence type="ECO:0008006" key="3">
    <source>
        <dbReference type="Google" id="ProtNLM"/>
    </source>
</evidence>
<protein>
    <recommendedName>
        <fullName evidence="3">Heterokaryon incompatibility domain-containing protein</fullName>
    </recommendedName>
</protein>
<name>A0AA40F2X6_9PEZI</name>
<proteinExistence type="predicted"/>
<evidence type="ECO:0000313" key="2">
    <source>
        <dbReference type="Proteomes" id="UP001172155"/>
    </source>
</evidence>
<dbReference type="PANTHER" id="PTHR10622">
    <property type="entry name" value="HET DOMAIN-CONTAINING PROTEIN"/>
    <property type="match status" value="1"/>
</dbReference>